<dbReference type="Pfam" id="PF14310">
    <property type="entry name" value="Fn3-like"/>
    <property type="match status" value="1"/>
</dbReference>
<dbReference type="PRINTS" id="PR00133">
    <property type="entry name" value="GLHYDRLASE3"/>
</dbReference>
<organism evidence="9 10">
    <name type="scientific">Sphingobium agri</name>
    <dbReference type="NCBI Taxonomy" id="2933566"/>
    <lineage>
        <taxon>Bacteria</taxon>
        <taxon>Pseudomonadati</taxon>
        <taxon>Pseudomonadota</taxon>
        <taxon>Alphaproteobacteria</taxon>
        <taxon>Sphingomonadales</taxon>
        <taxon>Sphingomonadaceae</taxon>
        <taxon>Sphingobium</taxon>
    </lineage>
</organism>
<evidence type="ECO:0000256" key="7">
    <source>
        <dbReference type="SAM" id="MobiDB-lite"/>
    </source>
</evidence>
<dbReference type="SUPFAM" id="SSF51445">
    <property type="entry name" value="(Trans)glycosidases"/>
    <property type="match status" value="1"/>
</dbReference>
<dbReference type="Gene3D" id="2.60.40.10">
    <property type="entry name" value="Immunoglobulins"/>
    <property type="match status" value="1"/>
</dbReference>
<dbReference type="Proteomes" id="UP001203512">
    <property type="component" value="Unassembled WGS sequence"/>
</dbReference>
<dbReference type="InterPro" id="IPR036881">
    <property type="entry name" value="Glyco_hydro_3_C_sf"/>
</dbReference>
<dbReference type="Gene3D" id="3.40.50.1700">
    <property type="entry name" value="Glycoside hydrolase family 3 C-terminal domain"/>
    <property type="match status" value="1"/>
</dbReference>
<evidence type="ECO:0000313" key="10">
    <source>
        <dbReference type="Proteomes" id="UP001203512"/>
    </source>
</evidence>
<feature type="region of interest" description="Disordered" evidence="7">
    <location>
        <begin position="597"/>
        <end position="618"/>
    </location>
</feature>
<evidence type="ECO:0000256" key="1">
    <source>
        <dbReference type="ARBA" id="ARBA00000448"/>
    </source>
</evidence>
<dbReference type="InterPro" id="IPR002772">
    <property type="entry name" value="Glyco_hydro_3_C"/>
</dbReference>
<dbReference type="PANTHER" id="PTHR30620">
    <property type="entry name" value="PERIPLASMIC BETA-GLUCOSIDASE-RELATED"/>
    <property type="match status" value="1"/>
</dbReference>
<dbReference type="GO" id="GO:0016787">
    <property type="term" value="F:hydrolase activity"/>
    <property type="evidence" value="ECO:0007669"/>
    <property type="project" value="UniProtKB-KW"/>
</dbReference>
<dbReference type="InterPro" id="IPR017853">
    <property type="entry name" value="GH"/>
</dbReference>
<dbReference type="PANTHER" id="PTHR30620:SF16">
    <property type="entry name" value="LYSOSOMAL BETA GLUCOSIDASE"/>
    <property type="match status" value="1"/>
</dbReference>
<sequence>MPLTLQRRHLLMHGAATLVLAAIPVDLSAARISEAADRRFVESLLRRMTIDEKAGQLSLFTAPFATEVNPVTGPPPRVKEVQAMVRAGGAIGFFGSHDPAFLRSLQKIAVEESRLRIPLIFAGDVIHGLRTIYPTPLGEAASFDPDLCYRTARATAQEASGFGLHWFFAPMVDVARDQRWGRVTEGAGEDPWLVSHLSQARVRGFQGPDLKAEDGMLACPKHFAAYGAVEGGMDYNSVEISDVALHQVHLPPFKAAFDAGALSVMSSFNDIGGVPSTGNRHLLTDILRGQWKFPGLVVSDYESEKELIAHGFAGDEEDAVIKALTAGCDVSMQSGLYNKHIPALVRSGRLPIRIVDEAVRRVLRVKQALGLFENPYRSLSPDRRAQVEGTPAMIALAREAARKSIVLLKNEGDLLPLSKSGKSFAFIGPYVSDTVHAFGAWAATGDSRKVVTLEESVRSTLGAGARISFTKACTPTQPIDGGIDAAIAAATAADIAVLFVGESATRSGEAASTVSITIPPHQQALVEAVVATGKPTVVLLKHGRGLALTGECLNAQAIVATWFLGSQTGHGITDILFGDHAPQGRLPVSFPQSAGQQPYYYNHRPTGRPQTNPSQKSHKARYLEVSNEALFPFGHGLGYSPISYGPTQLDRDTVRKGGTLLVRATLTNSGKRTQHEVAQLYIHDRVASITQPVRVLRNIQHVDIEAGQSHMVEFELRPGDLAHIHEDLANEADAGWFDIWIAPDATRGISASVRLI</sequence>
<dbReference type="SMART" id="SM01217">
    <property type="entry name" value="Fn3_like"/>
    <property type="match status" value="1"/>
</dbReference>
<name>A0ABT0E0T7_9SPHN</name>
<gene>
    <name evidence="9" type="ORF">MU848_15405</name>
</gene>
<proteinExistence type="inferred from homology"/>
<evidence type="ECO:0000256" key="3">
    <source>
        <dbReference type="ARBA" id="ARBA00012744"/>
    </source>
</evidence>
<comment type="catalytic activity">
    <reaction evidence="1">
        <text>Hydrolysis of terminal, non-reducing beta-D-glucosyl residues with release of beta-D-glucose.</text>
        <dbReference type="EC" id="3.2.1.21"/>
    </reaction>
</comment>
<dbReference type="Pfam" id="PF01915">
    <property type="entry name" value="Glyco_hydro_3_C"/>
    <property type="match status" value="1"/>
</dbReference>
<dbReference type="Gene3D" id="3.20.20.300">
    <property type="entry name" value="Glycoside hydrolase, family 3, N-terminal domain"/>
    <property type="match status" value="1"/>
</dbReference>
<feature type="domain" description="Fibronectin type III-like" evidence="8">
    <location>
        <begin position="676"/>
        <end position="745"/>
    </location>
</feature>
<evidence type="ECO:0000256" key="6">
    <source>
        <dbReference type="ARBA" id="ARBA00023295"/>
    </source>
</evidence>
<keyword evidence="10" id="KW-1185">Reference proteome</keyword>
<dbReference type="Pfam" id="PF00933">
    <property type="entry name" value="Glyco_hydro_3"/>
    <property type="match status" value="1"/>
</dbReference>
<evidence type="ECO:0000259" key="8">
    <source>
        <dbReference type="SMART" id="SM01217"/>
    </source>
</evidence>
<dbReference type="SUPFAM" id="SSF52279">
    <property type="entry name" value="Beta-D-glucan exohydrolase, C-terminal domain"/>
    <property type="match status" value="1"/>
</dbReference>
<comment type="similarity">
    <text evidence="2">Belongs to the glycosyl hydrolase 3 family.</text>
</comment>
<evidence type="ECO:0000313" key="9">
    <source>
        <dbReference type="EMBL" id="MCK0532975.1"/>
    </source>
</evidence>
<protein>
    <recommendedName>
        <fullName evidence="3">beta-glucosidase</fullName>
        <ecNumber evidence="3">3.2.1.21</ecNumber>
    </recommendedName>
</protein>
<comment type="caution">
    <text evidence="9">The sequence shown here is derived from an EMBL/GenBank/DDBJ whole genome shotgun (WGS) entry which is preliminary data.</text>
</comment>
<dbReference type="EMBL" id="JALKHS010000016">
    <property type="protein sequence ID" value="MCK0532975.1"/>
    <property type="molecule type" value="Genomic_DNA"/>
</dbReference>
<dbReference type="EC" id="3.2.1.21" evidence="3"/>
<dbReference type="InterPro" id="IPR026891">
    <property type="entry name" value="Fn3-like"/>
</dbReference>
<dbReference type="InterPro" id="IPR051915">
    <property type="entry name" value="Cellulose_Degrad_GH3"/>
</dbReference>
<evidence type="ECO:0000256" key="4">
    <source>
        <dbReference type="ARBA" id="ARBA00022729"/>
    </source>
</evidence>
<dbReference type="InterPro" id="IPR013783">
    <property type="entry name" value="Ig-like_fold"/>
</dbReference>
<dbReference type="InterPro" id="IPR036962">
    <property type="entry name" value="Glyco_hydro_3_N_sf"/>
</dbReference>
<evidence type="ECO:0000256" key="5">
    <source>
        <dbReference type="ARBA" id="ARBA00022801"/>
    </source>
</evidence>
<keyword evidence="4" id="KW-0732">Signal</keyword>
<reference evidence="9 10" key="1">
    <citation type="submission" date="2022-04" db="EMBL/GenBank/DDBJ databases">
        <authorList>
            <person name="Huq M.A."/>
        </authorList>
    </citation>
    <scope>NUCLEOTIDE SEQUENCE [LARGE SCALE GENOMIC DNA]</scope>
    <source>
        <strain evidence="9 10">MAH-33</strain>
    </source>
</reference>
<keyword evidence="6" id="KW-0326">Glycosidase</keyword>
<evidence type="ECO:0000256" key="2">
    <source>
        <dbReference type="ARBA" id="ARBA00005336"/>
    </source>
</evidence>
<accession>A0ABT0E0T7</accession>
<dbReference type="InterPro" id="IPR001764">
    <property type="entry name" value="Glyco_hydro_3_N"/>
</dbReference>
<keyword evidence="5 9" id="KW-0378">Hydrolase</keyword>